<dbReference type="AlphaFoldDB" id="A0A5N5QHH9"/>
<reference evidence="2 3" key="1">
    <citation type="journal article" date="2019" name="Fungal Biol. Biotechnol.">
        <title>Draft genome sequence of fastidious pathogen Ceratobasidium theobromae, which causes vascular-streak dieback in Theobroma cacao.</title>
        <authorList>
            <person name="Ali S.S."/>
            <person name="Asman A."/>
            <person name="Shao J."/>
            <person name="Firmansyah A.P."/>
            <person name="Susilo A.W."/>
            <person name="Rosmana A."/>
            <person name="McMahon P."/>
            <person name="Junaid M."/>
            <person name="Guest D."/>
            <person name="Kheng T.Y."/>
            <person name="Meinhardt L.W."/>
            <person name="Bailey B.A."/>
        </authorList>
    </citation>
    <scope>NUCLEOTIDE SEQUENCE [LARGE SCALE GENOMIC DNA]</scope>
    <source>
        <strain evidence="2 3">CT2</strain>
    </source>
</reference>
<proteinExistence type="predicted"/>
<dbReference type="Proteomes" id="UP000383932">
    <property type="component" value="Unassembled WGS sequence"/>
</dbReference>
<dbReference type="InterPro" id="IPR011990">
    <property type="entry name" value="TPR-like_helical_dom_sf"/>
</dbReference>
<keyword evidence="3" id="KW-1185">Reference proteome</keyword>
<evidence type="ECO:0000313" key="3">
    <source>
        <dbReference type="Proteomes" id="UP000383932"/>
    </source>
</evidence>
<organism evidence="2 3">
    <name type="scientific">Ceratobasidium theobromae</name>
    <dbReference type="NCBI Taxonomy" id="1582974"/>
    <lineage>
        <taxon>Eukaryota</taxon>
        <taxon>Fungi</taxon>
        <taxon>Dikarya</taxon>
        <taxon>Basidiomycota</taxon>
        <taxon>Agaricomycotina</taxon>
        <taxon>Agaricomycetes</taxon>
        <taxon>Cantharellales</taxon>
        <taxon>Ceratobasidiaceae</taxon>
        <taxon>Ceratobasidium</taxon>
    </lineage>
</organism>
<gene>
    <name evidence="2" type="ORF">CTheo_5642</name>
</gene>
<protein>
    <submittedName>
        <fullName evidence="2">Aromatic di-alanine and TPR containing protein</fullName>
    </submittedName>
</protein>
<feature type="domain" description="CHAT" evidence="1">
    <location>
        <begin position="724"/>
        <end position="1005"/>
    </location>
</feature>
<name>A0A5N5QHH9_9AGAM</name>
<dbReference type="OrthoDB" id="9991317at2759"/>
<sequence length="1006" mass="112070">MNSEGDEEPATILSDVTDVLNRLEEQNVIPSISSSQIRTQLVFALLRLGDWLKTYFRRNKGGEYIELRIRCQSIAFKVALQDGPTWEVIEILVPRLGSSYLERFQLFGQLEDIESAIQFQSRAVAVAPDGNASLPSFLNSLGISHRNRFDRLGEIDDLGKAIQYQSRALSLAPDGHENMPNWLNNLGTSHQNRFGRLGKVEDLEKAIELKSRAIEIAPDGHPNMPIWLNNLGISHRTRFERLGKAEDLEKAIEYQSQAVSLTSEEDTSMPRWLNNLGISYRSRFRQLGQVEDLEKAIEYQSRAISLTPSGHASMPDWLLNLGNSHRSRFGRLGKIEDLEKAIKYQSQALSLAPDGHANMPSLLNNLGNSHGNRFERLRRVEDIGKAIEYQSRAVSLAPDGHANMPGWLNNLGVSYRNRFEQLGQVEDLEKAIKYQTQGLSLTPEMHASVSRWLNNLGNSYHSQYKHSKSPEALAQSVECFSRSALSLTGQPRYRFQAALTWTKLAPLRSTSETLLAFQTSINLIPHVVWLGKSLAQRYDDVHLIGNLATESAAAAISAGMHEWALEWLEQARSIVWNQTLQLQTPFDELSLVNPTLGAKLQQIATELHNTGAASQSSDELSPELASQKHCRLATQYDELINEVRSIDAQDGPVVVVNVHKSHCDALILLSHQDGIGHVPLPDFLPDKVRQAYGQLQYSLRGLREQGFKIAARKQEQGKGFSDVLNILWTNVIQPILGYLQYTPKSNVADLPHVTWCATGPLSFLALHTAGCFTHPKARLSDYVISSYTPTLSALLSASSVSSGSVKHSSILSVGQEHTPGHNPLPMTNEELANIQNHILPPLHFMKLDGDTAMPGTILAEMAHHDWIHLACHTYQDRKHLIDSRFILHKGALTLSNIMQKSFTNKGLAFLSACQTATGDKELPDEAVHLASGMLLAGYPSIIATMWSMVDEDAPVIADKVYAEIVGNGQMDHTKTARALHLAVQELRERVGEMELRHWVPYIHIGV</sequence>
<comment type="caution">
    <text evidence="2">The sequence shown here is derived from an EMBL/GenBank/DDBJ whole genome shotgun (WGS) entry which is preliminary data.</text>
</comment>
<accession>A0A5N5QHH9</accession>
<dbReference type="Pfam" id="PF12770">
    <property type="entry name" value="CHAT"/>
    <property type="match status" value="1"/>
</dbReference>
<dbReference type="SUPFAM" id="SSF81901">
    <property type="entry name" value="HCP-like"/>
    <property type="match status" value="1"/>
</dbReference>
<dbReference type="InterPro" id="IPR024983">
    <property type="entry name" value="CHAT_dom"/>
</dbReference>
<dbReference type="EMBL" id="SSOP01000136">
    <property type="protein sequence ID" value="KAB5590916.1"/>
    <property type="molecule type" value="Genomic_DNA"/>
</dbReference>
<evidence type="ECO:0000313" key="2">
    <source>
        <dbReference type="EMBL" id="KAB5590916.1"/>
    </source>
</evidence>
<dbReference type="PANTHER" id="PTHR19959:SF119">
    <property type="entry name" value="FUNGAL LIPASE-LIKE DOMAIN-CONTAINING PROTEIN"/>
    <property type="match status" value="1"/>
</dbReference>
<dbReference type="Gene3D" id="1.25.40.10">
    <property type="entry name" value="Tetratricopeptide repeat domain"/>
    <property type="match status" value="3"/>
</dbReference>
<evidence type="ECO:0000259" key="1">
    <source>
        <dbReference type="Pfam" id="PF12770"/>
    </source>
</evidence>
<dbReference type="PANTHER" id="PTHR19959">
    <property type="entry name" value="KINESIN LIGHT CHAIN"/>
    <property type="match status" value="1"/>
</dbReference>